<evidence type="ECO:0000313" key="2">
    <source>
        <dbReference type="Proteomes" id="UP000282084"/>
    </source>
</evidence>
<comment type="caution">
    <text evidence="1">The sequence shown here is derived from an EMBL/GenBank/DDBJ whole genome shotgun (WGS) entry which is preliminary data.</text>
</comment>
<dbReference type="EMBL" id="RBXO01000001">
    <property type="protein sequence ID" value="RKT57462.1"/>
    <property type="molecule type" value="Genomic_DNA"/>
</dbReference>
<gene>
    <name evidence="1" type="ORF">C8E97_6182</name>
</gene>
<dbReference type="InterPro" id="IPR029057">
    <property type="entry name" value="PRTase-like"/>
</dbReference>
<keyword evidence="1" id="KW-0328">Glycosyltransferase</keyword>
<accession>A0A495W719</accession>
<dbReference type="GO" id="GO:0016757">
    <property type="term" value="F:glycosyltransferase activity"/>
    <property type="evidence" value="ECO:0007669"/>
    <property type="project" value="UniProtKB-KW"/>
</dbReference>
<reference evidence="1 2" key="1">
    <citation type="submission" date="2018-10" db="EMBL/GenBank/DDBJ databases">
        <title>Sequencing the genomes of 1000 actinobacteria strains.</title>
        <authorList>
            <person name="Klenk H.-P."/>
        </authorList>
    </citation>
    <scope>NUCLEOTIDE SEQUENCE [LARGE SCALE GENOMIC DNA]</scope>
    <source>
        <strain evidence="1 2">DSM 43800</strain>
    </source>
</reference>
<dbReference type="PANTHER" id="PTHR47505">
    <property type="entry name" value="DNA UTILIZATION PROTEIN YHGH"/>
    <property type="match status" value="1"/>
</dbReference>
<name>A0A495W719_9PSEU</name>
<dbReference type="RefSeq" id="WP_121009177.1">
    <property type="nucleotide sequence ID" value="NZ_RBXO01000001.1"/>
</dbReference>
<protein>
    <submittedName>
        <fullName evidence="1">Putative amidophosphoribosyltransferase</fullName>
    </submittedName>
</protein>
<keyword evidence="1" id="KW-0808">Transferase</keyword>
<sequence>MLINLLFPPRCAGCRAEGTSCCARCLSSFGPPRRVRVPGKGPPLFALADYAGAARELVLAFKERGRRDLARVFGALLAAAVPALPVAYPGGAGNAWLVPAPSRRAAARRRGGSHLVGAARAAGLAVAPALAFGPGVGESVGLDAAARRANLAGRVRLVRCGLPPPGSPVVVLDDVVTTGATTSACVSALKAGGYGVTAVLTLTTAYRAHPDG</sequence>
<dbReference type="SUPFAM" id="SSF53271">
    <property type="entry name" value="PRTase-like"/>
    <property type="match status" value="1"/>
</dbReference>
<proteinExistence type="predicted"/>
<dbReference type="PANTHER" id="PTHR47505:SF1">
    <property type="entry name" value="DNA UTILIZATION PROTEIN YHGH"/>
    <property type="match status" value="1"/>
</dbReference>
<evidence type="ECO:0000313" key="1">
    <source>
        <dbReference type="EMBL" id="RKT57462.1"/>
    </source>
</evidence>
<dbReference type="Proteomes" id="UP000282084">
    <property type="component" value="Unassembled WGS sequence"/>
</dbReference>
<keyword evidence="2" id="KW-1185">Reference proteome</keyword>
<dbReference type="AlphaFoldDB" id="A0A495W719"/>
<dbReference type="InterPro" id="IPR051910">
    <property type="entry name" value="ComF/GntX_DNA_util-trans"/>
</dbReference>
<dbReference type="Gene3D" id="3.40.50.2020">
    <property type="match status" value="1"/>
</dbReference>
<dbReference type="OrthoDB" id="5244859at2"/>
<organism evidence="1 2">
    <name type="scientific">Saccharothrix australiensis</name>
    <dbReference type="NCBI Taxonomy" id="2072"/>
    <lineage>
        <taxon>Bacteria</taxon>
        <taxon>Bacillati</taxon>
        <taxon>Actinomycetota</taxon>
        <taxon>Actinomycetes</taxon>
        <taxon>Pseudonocardiales</taxon>
        <taxon>Pseudonocardiaceae</taxon>
        <taxon>Saccharothrix</taxon>
    </lineage>
</organism>